<dbReference type="InterPro" id="IPR029058">
    <property type="entry name" value="AB_hydrolase_fold"/>
</dbReference>
<proteinExistence type="predicted"/>
<evidence type="ECO:0000313" key="5">
    <source>
        <dbReference type="EMBL" id="MDS3860945.1"/>
    </source>
</evidence>
<dbReference type="AlphaFoldDB" id="A0AAE4FRQ9"/>
<gene>
    <name evidence="5" type="ORF">RIF25_08975</name>
</gene>
<dbReference type="GO" id="GO:0016042">
    <property type="term" value="P:lipid catabolic process"/>
    <property type="evidence" value="ECO:0007669"/>
    <property type="project" value="UniProtKB-KW"/>
</dbReference>
<keyword evidence="6" id="KW-1185">Reference proteome</keyword>
<evidence type="ECO:0000256" key="1">
    <source>
        <dbReference type="ARBA" id="ARBA00022801"/>
    </source>
</evidence>
<sequence>MAPGLAAESITIAFPPLGNFVLTVKDIETFAKEGSPSPALERFVRLVPQENQEQLREALQESMQLSPKTVEEAVNSPLGIALFNRIGQVLRTADNQNGSVALKQAFVTAAKNPAGISILNVIRAFPSPTIQVEGQLGFRTLQGFVRVTENQNRVVAALAKTANASRSLPIPSNLPNPAQNGSFTWDKKSITFVNPNRGNQPIPAELYLPKGLTQPTPLIVISHGLASDRFTFTYLAEHFASQGFPVAAITHPGSDSQRFKFFLSGTEIDYRIIPSDLVNRPLDIKYFLDTLSKTATPDWQINVNQVGVLGHSMGGYTALAVAGAGIDRTSIQKECNRIRDDLNSFNISALLQCRILGVPSVSEQLRDERVKAVVAINPIGSVIFGQAGISQIKIPTLIVAGSEDIFAPPLDEQFIPFTWLTTPDKYLAVINLGTHFSVLQPGETGVFPVPNDLIGPDPTKAKPMVKGITSAFFQTYITPNPEFQGFLGQKFAGGLATNPFSLYMIRELTQAQINAAIAGGPARP</sequence>
<name>A0AAE4FRQ9_9CYAN</name>
<dbReference type="Proteomes" id="UP001268256">
    <property type="component" value="Unassembled WGS sequence"/>
</dbReference>
<comment type="caution">
    <text evidence="5">The sequence shown here is derived from an EMBL/GenBank/DDBJ whole genome shotgun (WGS) entry which is preliminary data.</text>
</comment>
<dbReference type="InterPro" id="IPR010802">
    <property type="entry name" value="DUF1400"/>
</dbReference>
<dbReference type="RefSeq" id="WP_322878228.1">
    <property type="nucleotide sequence ID" value="NZ_JAVMIP010000007.1"/>
</dbReference>
<evidence type="ECO:0000256" key="3">
    <source>
        <dbReference type="ARBA" id="ARBA00023098"/>
    </source>
</evidence>
<dbReference type="PANTHER" id="PTHR10272">
    <property type="entry name" value="PLATELET-ACTIVATING FACTOR ACETYLHYDROLASE"/>
    <property type="match status" value="1"/>
</dbReference>
<evidence type="ECO:0000256" key="2">
    <source>
        <dbReference type="ARBA" id="ARBA00022963"/>
    </source>
</evidence>
<dbReference type="EMBL" id="JAVMIP010000007">
    <property type="protein sequence ID" value="MDS3860945.1"/>
    <property type="molecule type" value="Genomic_DNA"/>
</dbReference>
<keyword evidence="2" id="KW-0442">Lipid degradation</keyword>
<organism evidence="5 6">
    <name type="scientific">Pseudocalidococcus azoricus BACA0444</name>
    <dbReference type="NCBI Taxonomy" id="2918990"/>
    <lineage>
        <taxon>Bacteria</taxon>
        <taxon>Bacillati</taxon>
        <taxon>Cyanobacteriota</taxon>
        <taxon>Cyanophyceae</taxon>
        <taxon>Acaryochloridales</taxon>
        <taxon>Thermosynechococcaceae</taxon>
        <taxon>Pseudocalidococcus</taxon>
        <taxon>Pseudocalidococcus azoricus</taxon>
    </lineage>
</organism>
<dbReference type="GO" id="GO:0003847">
    <property type="term" value="F:1-alkyl-2-acetylglycerophosphocholine esterase activity"/>
    <property type="evidence" value="ECO:0007669"/>
    <property type="project" value="TreeGrafter"/>
</dbReference>
<keyword evidence="1 5" id="KW-0378">Hydrolase</keyword>
<keyword evidence="3" id="KW-0443">Lipid metabolism</keyword>
<evidence type="ECO:0000259" key="4">
    <source>
        <dbReference type="Pfam" id="PF07176"/>
    </source>
</evidence>
<reference evidence="6" key="1">
    <citation type="submission" date="2023-07" db="EMBL/GenBank/DDBJ databases">
        <authorList>
            <person name="Luz R."/>
            <person name="Cordeiro R."/>
            <person name="Fonseca A."/>
            <person name="Goncalves V."/>
        </authorList>
    </citation>
    <scope>NUCLEOTIDE SEQUENCE [LARGE SCALE GENOMIC DNA]</scope>
    <source>
        <strain evidence="6">BACA0444</strain>
    </source>
</reference>
<protein>
    <submittedName>
        <fullName evidence="5">Alpha/beta hydrolase</fullName>
    </submittedName>
</protein>
<evidence type="ECO:0000313" key="6">
    <source>
        <dbReference type="Proteomes" id="UP001268256"/>
    </source>
</evidence>
<dbReference type="PANTHER" id="PTHR10272:SF13">
    <property type="entry name" value="POLY(ETHYLENE TEREPHTHALATE) HYDROLASE"/>
    <property type="match status" value="1"/>
</dbReference>
<dbReference type="Pfam" id="PF07176">
    <property type="entry name" value="DUF1400"/>
    <property type="match status" value="1"/>
</dbReference>
<dbReference type="Gene3D" id="3.40.50.1820">
    <property type="entry name" value="alpha/beta hydrolase"/>
    <property type="match status" value="1"/>
</dbReference>
<accession>A0AAE4FRQ9</accession>
<dbReference type="SUPFAM" id="SSF53474">
    <property type="entry name" value="alpha/beta-Hydrolases"/>
    <property type="match status" value="1"/>
</dbReference>
<dbReference type="Pfam" id="PF03403">
    <property type="entry name" value="PAF-AH_p_II"/>
    <property type="match status" value="1"/>
</dbReference>
<feature type="domain" description="DUF1400" evidence="4">
    <location>
        <begin position="6"/>
        <end position="132"/>
    </location>
</feature>